<proteinExistence type="predicted"/>
<dbReference type="GO" id="GO:1990077">
    <property type="term" value="C:primosome complex"/>
    <property type="evidence" value="ECO:0007669"/>
    <property type="project" value="UniProtKB-KW"/>
</dbReference>
<keyword evidence="1" id="KW-0240">DNA-directed RNA polymerase</keyword>
<dbReference type="GO" id="GO:0008270">
    <property type="term" value="F:zinc ion binding"/>
    <property type="evidence" value="ECO:0007669"/>
    <property type="project" value="InterPro"/>
</dbReference>
<organism evidence="10 11">
    <name type="scientific">Sphingopyxis macrogoltabida</name>
    <name type="common">Sphingomonas macrogoltabidus</name>
    <dbReference type="NCBI Taxonomy" id="33050"/>
    <lineage>
        <taxon>Bacteria</taxon>
        <taxon>Pseudomonadati</taxon>
        <taxon>Pseudomonadota</taxon>
        <taxon>Alphaproteobacteria</taxon>
        <taxon>Sphingomonadales</taxon>
        <taxon>Sphingomonadaceae</taxon>
        <taxon>Sphingopyxis</taxon>
    </lineage>
</organism>
<gene>
    <name evidence="10" type="ORF">AN936_23095</name>
</gene>
<evidence type="ECO:0000256" key="6">
    <source>
        <dbReference type="ARBA" id="ARBA00023163"/>
    </source>
</evidence>
<evidence type="ECO:0000313" key="11">
    <source>
        <dbReference type="Proteomes" id="UP000058074"/>
    </source>
</evidence>
<keyword evidence="2" id="KW-0639">Primosome</keyword>
<dbReference type="OrthoDB" id="7465087at2"/>
<name>A0A0N9VFA8_SPHMC</name>
<dbReference type="EMBL" id="CP012701">
    <property type="protein sequence ID" value="ALH83041.1"/>
    <property type="molecule type" value="Genomic_DNA"/>
</dbReference>
<evidence type="ECO:0000256" key="7">
    <source>
        <dbReference type="SAM" id="MobiDB-lite"/>
    </source>
</evidence>
<dbReference type="CDD" id="cd01029">
    <property type="entry name" value="TOPRIM_primases"/>
    <property type="match status" value="1"/>
</dbReference>
<dbReference type="Pfam" id="PF13362">
    <property type="entry name" value="Toprim_3"/>
    <property type="match status" value="1"/>
</dbReference>
<feature type="domain" description="Toprim" evidence="8">
    <location>
        <begin position="189"/>
        <end position="248"/>
    </location>
</feature>
<evidence type="ECO:0000259" key="9">
    <source>
        <dbReference type="Pfam" id="PF23639"/>
    </source>
</evidence>
<protein>
    <submittedName>
        <fullName evidence="10">Virulence-associated protein E</fullName>
    </submittedName>
</protein>
<dbReference type="InterPro" id="IPR055570">
    <property type="entry name" value="DUF7146"/>
</dbReference>
<geneLocation type="plasmid" evidence="10 11">
    <name>1</name>
</geneLocation>
<dbReference type="Gene3D" id="3.90.580.10">
    <property type="entry name" value="Zinc finger, CHC2-type domain"/>
    <property type="match status" value="1"/>
</dbReference>
<dbReference type="Proteomes" id="UP000058074">
    <property type="component" value="Plasmid 1"/>
</dbReference>
<dbReference type="Pfam" id="PF23639">
    <property type="entry name" value="DUF7146"/>
    <property type="match status" value="1"/>
</dbReference>
<dbReference type="GO" id="GO:0016779">
    <property type="term" value="F:nucleotidyltransferase activity"/>
    <property type="evidence" value="ECO:0007669"/>
    <property type="project" value="UniProtKB-KW"/>
</dbReference>
<reference evidence="10 11" key="1">
    <citation type="journal article" date="2015" name="Genome Announc.">
        <title>Complete Genome Sequence of Polypropylene Glycol- and Polyethylene Glycol-Degrading Sphingopyxis macrogoltabida Strain EY-1.</title>
        <authorList>
            <person name="Ohtsubo Y."/>
            <person name="Nagata Y."/>
            <person name="Numata M."/>
            <person name="Tsuchikane K."/>
            <person name="Hosoyama A."/>
            <person name="Yamazoe A."/>
            <person name="Tsuda M."/>
            <person name="Fujita N."/>
            <person name="Kawai F."/>
        </authorList>
    </citation>
    <scope>NUCLEOTIDE SEQUENCE [LARGE SCALE GENOMIC DNA]</scope>
    <source>
        <strain evidence="10 11">EY-1</strain>
        <plasmid evidence="10">1</plasmid>
    </source>
</reference>
<evidence type="ECO:0000256" key="2">
    <source>
        <dbReference type="ARBA" id="ARBA00022515"/>
    </source>
</evidence>
<dbReference type="AlphaFoldDB" id="A0A0N9VFA8"/>
<evidence type="ECO:0000313" key="10">
    <source>
        <dbReference type="EMBL" id="ALH83041.1"/>
    </source>
</evidence>
<keyword evidence="3" id="KW-0808">Transferase</keyword>
<dbReference type="GO" id="GO:0000428">
    <property type="term" value="C:DNA-directed RNA polymerase complex"/>
    <property type="evidence" value="ECO:0007669"/>
    <property type="project" value="UniProtKB-KW"/>
</dbReference>
<evidence type="ECO:0000256" key="5">
    <source>
        <dbReference type="ARBA" id="ARBA00022705"/>
    </source>
</evidence>
<feature type="region of interest" description="Disordered" evidence="7">
    <location>
        <begin position="256"/>
        <end position="304"/>
    </location>
</feature>
<evidence type="ECO:0000256" key="4">
    <source>
        <dbReference type="ARBA" id="ARBA00022695"/>
    </source>
</evidence>
<feature type="domain" description="DUF7146" evidence="9">
    <location>
        <begin position="86"/>
        <end position="180"/>
    </location>
</feature>
<dbReference type="GO" id="GO:0003677">
    <property type="term" value="F:DNA binding"/>
    <property type="evidence" value="ECO:0007669"/>
    <property type="project" value="InterPro"/>
</dbReference>
<sequence>MLIALRPTQETIDIVAALKGRWHGSYAMCVCPAHADRTPSLSVRQGERGILVHCFAGCRSEDVLRAIGRTKPILNSPSPSYRPEGTAPNVRRIWDQGTEIRGTLGEVYLRSRRLPVNLPDLRFHPRCPFGRKPKTIFRAAVLVAVRTGHKLTAIQRIRLTDDGTWHDGKFMLGKPGQGAWAPQFEGNVLAIAEGMEDAASYAQIRGIPCWAALGNERLALINVPGHVGTLYIAADNDGPGRCAAMAAVGSHNIPERQIIRDPPPRRFHDWAQAAAKTARPRDEKNSSKNAYKSDFTDADISSSI</sequence>
<dbReference type="RefSeq" id="WP_084758682.1">
    <property type="nucleotide sequence ID" value="NZ_CP012701.1"/>
</dbReference>
<dbReference type="InterPro" id="IPR006171">
    <property type="entry name" value="TOPRIM_dom"/>
</dbReference>
<evidence type="ECO:0000256" key="1">
    <source>
        <dbReference type="ARBA" id="ARBA00022478"/>
    </source>
</evidence>
<accession>A0A0N9VFA8</accession>
<dbReference type="InterPro" id="IPR034154">
    <property type="entry name" value="TOPRIM_DnaG/twinkle"/>
</dbReference>
<keyword evidence="10" id="KW-0614">Plasmid</keyword>
<dbReference type="InterPro" id="IPR036977">
    <property type="entry name" value="DNA_primase_Znf_CHC2"/>
</dbReference>
<keyword evidence="4" id="KW-0548">Nucleotidyltransferase</keyword>
<evidence type="ECO:0000259" key="8">
    <source>
        <dbReference type="Pfam" id="PF13362"/>
    </source>
</evidence>
<feature type="compositionally biased region" description="Basic and acidic residues" evidence="7">
    <location>
        <begin position="256"/>
        <end position="269"/>
    </location>
</feature>
<evidence type="ECO:0000256" key="3">
    <source>
        <dbReference type="ARBA" id="ARBA00022679"/>
    </source>
</evidence>
<dbReference type="GO" id="GO:0006269">
    <property type="term" value="P:DNA replication, synthesis of primer"/>
    <property type="evidence" value="ECO:0007669"/>
    <property type="project" value="UniProtKB-KW"/>
</dbReference>
<keyword evidence="5" id="KW-0235">DNA replication</keyword>
<dbReference type="PATRIC" id="fig|33050.5.peg.4672"/>
<keyword evidence="6" id="KW-0804">Transcription</keyword>
<dbReference type="KEGG" id="smag:AN936_23095"/>